<reference evidence="1" key="1">
    <citation type="submission" date="2018-05" db="EMBL/GenBank/DDBJ databases">
        <authorList>
            <person name="Lanie J.A."/>
            <person name="Ng W.-L."/>
            <person name="Kazmierczak K.M."/>
            <person name="Andrzejewski T.M."/>
            <person name="Davidsen T.M."/>
            <person name="Wayne K.J."/>
            <person name="Tettelin H."/>
            <person name="Glass J.I."/>
            <person name="Rusch D."/>
            <person name="Podicherti R."/>
            <person name="Tsui H.-C.T."/>
            <person name="Winkler M.E."/>
        </authorList>
    </citation>
    <scope>NUCLEOTIDE SEQUENCE</scope>
</reference>
<dbReference type="SUPFAM" id="SSF52833">
    <property type="entry name" value="Thioredoxin-like"/>
    <property type="match status" value="1"/>
</dbReference>
<name>A0A383EVT3_9ZZZZ</name>
<evidence type="ECO:0008006" key="2">
    <source>
        <dbReference type="Google" id="ProtNLM"/>
    </source>
</evidence>
<accession>A0A383EVT3</accession>
<dbReference type="InterPro" id="IPR036249">
    <property type="entry name" value="Thioredoxin-like_sf"/>
</dbReference>
<dbReference type="AlphaFoldDB" id="A0A383EVT3"/>
<organism evidence="1">
    <name type="scientific">marine metagenome</name>
    <dbReference type="NCBI Taxonomy" id="408172"/>
    <lineage>
        <taxon>unclassified sequences</taxon>
        <taxon>metagenomes</taxon>
        <taxon>ecological metagenomes</taxon>
    </lineage>
</organism>
<sequence length="158" mass="17600">MLHYTDLKELANDKWVELNSGDKAWIRVGTAICGKAAGADHVLDEIYLVLKELNIDAHVDEVGCLGICFAEPLLDIKLPNESRTFFKNVSLEDVRSIIQNYIINGKIEHPNLLGVTDKTDKKLPSLNDLPGIKYQNKIALSNAGNISPYDLYQYVSQG</sequence>
<dbReference type="EMBL" id="UINC01229341">
    <property type="protein sequence ID" value="SVE61016.1"/>
    <property type="molecule type" value="Genomic_DNA"/>
</dbReference>
<gene>
    <name evidence="1" type="ORF">METZ01_LOCUS513870</name>
</gene>
<evidence type="ECO:0000313" key="1">
    <source>
        <dbReference type="EMBL" id="SVE61016.1"/>
    </source>
</evidence>
<proteinExistence type="predicted"/>
<dbReference type="CDD" id="cd02980">
    <property type="entry name" value="TRX_Fd_family"/>
    <property type="match status" value="1"/>
</dbReference>
<dbReference type="Gene3D" id="3.40.30.10">
    <property type="entry name" value="Glutaredoxin"/>
    <property type="match status" value="1"/>
</dbReference>
<protein>
    <recommendedName>
        <fullName evidence="2">NADH-ubiquinone oxidoreductase 51kDa subunit FMN-binding domain-containing protein</fullName>
    </recommendedName>
</protein>
<feature type="non-terminal residue" evidence="1">
    <location>
        <position position="158"/>
    </location>
</feature>